<evidence type="ECO:0000313" key="3">
    <source>
        <dbReference type="Proteomes" id="UP001476798"/>
    </source>
</evidence>
<feature type="region of interest" description="Disordered" evidence="1">
    <location>
        <begin position="221"/>
        <end position="257"/>
    </location>
</feature>
<evidence type="ECO:0000313" key="2">
    <source>
        <dbReference type="EMBL" id="MEQ2173244.1"/>
    </source>
</evidence>
<dbReference type="Proteomes" id="UP001476798">
    <property type="component" value="Unassembled WGS sequence"/>
</dbReference>
<feature type="region of interest" description="Disordered" evidence="1">
    <location>
        <begin position="137"/>
        <end position="207"/>
    </location>
</feature>
<dbReference type="PANTHER" id="PTHR23295">
    <property type="entry name" value="NUCLEAR RECEPTOR COACTIVATOR 5-RELATED"/>
    <property type="match status" value="1"/>
</dbReference>
<feature type="compositionally biased region" description="Low complexity" evidence="1">
    <location>
        <begin position="93"/>
        <end position="108"/>
    </location>
</feature>
<dbReference type="EMBL" id="JAHRIO010044576">
    <property type="protein sequence ID" value="MEQ2173244.1"/>
    <property type="molecule type" value="Genomic_DNA"/>
</dbReference>
<proteinExistence type="predicted"/>
<feature type="compositionally biased region" description="Polar residues" evidence="1">
    <location>
        <begin position="109"/>
        <end position="120"/>
    </location>
</feature>
<protein>
    <submittedName>
        <fullName evidence="2">Uncharacterized protein</fullName>
    </submittedName>
</protein>
<dbReference type="InterPro" id="IPR052600">
    <property type="entry name" value="Nuc_rcpt_coact/corep"/>
</dbReference>
<accession>A0ABV0NP99</accession>
<feature type="compositionally biased region" description="Low complexity" evidence="1">
    <location>
        <begin position="189"/>
        <end position="201"/>
    </location>
</feature>
<name>A0ABV0NP99_9TELE</name>
<sequence length="257" mass="26749">MPMQDAMMLVAHNYDTYKVENREKEREEIARKAAKMADDVLLREPDRESHPISVLTSITLLVENRLFAQALKGEAATSSSVAHHDVLPSAAGLAPSSLSASQPSHLSAGSSASANPSHQQELQAKILSLFNSGSSPLSGTTGVSQSAPQSHSYSSHGSAPSQNPARAPMPGLAPGGSQGYGIPMGRLTPAAAAQRPPASSSGINFDNPSVQKALDTLIQSGPSLNNLVGPGSAQPLPQRSAPSMGQGPPMSMYPRHY</sequence>
<dbReference type="PANTHER" id="PTHR23295:SF3">
    <property type="entry name" value="NUCLEAR RECEPTOR COACTIVATOR 5"/>
    <property type="match status" value="1"/>
</dbReference>
<comment type="caution">
    <text evidence="2">The sequence shown here is derived from an EMBL/GenBank/DDBJ whole genome shotgun (WGS) entry which is preliminary data.</text>
</comment>
<organism evidence="2 3">
    <name type="scientific">Goodea atripinnis</name>
    <dbReference type="NCBI Taxonomy" id="208336"/>
    <lineage>
        <taxon>Eukaryota</taxon>
        <taxon>Metazoa</taxon>
        <taxon>Chordata</taxon>
        <taxon>Craniata</taxon>
        <taxon>Vertebrata</taxon>
        <taxon>Euteleostomi</taxon>
        <taxon>Actinopterygii</taxon>
        <taxon>Neopterygii</taxon>
        <taxon>Teleostei</taxon>
        <taxon>Neoteleostei</taxon>
        <taxon>Acanthomorphata</taxon>
        <taxon>Ovalentaria</taxon>
        <taxon>Atherinomorphae</taxon>
        <taxon>Cyprinodontiformes</taxon>
        <taxon>Goodeidae</taxon>
        <taxon>Goodea</taxon>
    </lineage>
</organism>
<reference evidence="2 3" key="1">
    <citation type="submission" date="2021-06" db="EMBL/GenBank/DDBJ databases">
        <authorList>
            <person name="Palmer J.M."/>
        </authorList>
    </citation>
    <scope>NUCLEOTIDE SEQUENCE [LARGE SCALE GENOMIC DNA]</scope>
    <source>
        <strain evidence="2 3">GA_2019</strain>
        <tissue evidence="2">Muscle</tissue>
    </source>
</reference>
<gene>
    <name evidence="2" type="ORF">GOODEAATRI_029980</name>
</gene>
<dbReference type="SUPFAM" id="SSF52954">
    <property type="entry name" value="Class II aaRS ABD-related"/>
    <property type="match status" value="1"/>
</dbReference>
<evidence type="ECO:0000256" key="1">
    <source>
        <dbReference type="SAM" id="MobiDB-lite"/>
    </source>
</evidence>
<feature type="region of interest" description="Disordered" evidence="1">
    <location>
        <begin position="93"/>
        <end position="120"/>
    </location>
</feature>
<keyword evidence="3" id="KW-1185">Reference proteome</keyword>
<feature type="compositionally biased region" description="Low complexity" evidence="1">
    <location>
        <begin position="144"/>
        <end position="161"/>
    </location>
</feature>